<dbReference type="OMA" id="HPLEYQV"/>
<dbReference type="RefSeq" id="XP_007766908.1">
    <property type="nucleotide sequence ID" value="XM_007768718.1"/>
</dbReference>
<evidence type="ECO:0000313" key="4">
    <source>
        <dbReference type="Proteomes" id="UP000053558"/>
    </source>
</evidence>
<dbReference type="InterPro" id="IPR008949">
    <property type="entry name" value="Isoprenoid_synthase_dom_sf"/>
</dbReference>
<dbReference type="Pfam" id="PF06330">
    <property type="entry name" value="TRI5"/>
    <property type="match status" value="1"/>
</dbReference>
<evidence type="ECO:0000256" key="2">
    <source>
        <dbReference type="ARBA" id="ARBA00023239"/>
    </source>
</evidence>
<organism evidence="3 4">
    <name type="scientific">Coniophora puteana (strain RWD-64-598)</name>
    <name type="common">Brown rot fungus</name>
    <dbReference type="NCBI Taxonomy" id="741705"/>
    <lineage>
        <taxon>Eukaryota</taxon>
        <taxon>Fungi</taxon>
        <taxon>Dikarya</taxon>
        <taxon>Basidiomycota</taxon>
        <taxon>Agaricomycotina</taxon>
        <taxon>Agaricomycetes</taxon>
        <taxon>Agaricomycetidae</taxon>
        <taxon>Boletales</taxon>
        <taxon>Coniophorineae</taxon>
        <taxon>Coniophoraceae</taxon>
        <taxon>Coniophora</taxon>
    </lineage>
</organism>
<dbReference type="AlphaFoldDB" id="A0A5M3MWR3"/>
<dbReference type="EMBL" id="JH711576">
    <property type="protein sequence ID" value="EIW83041.1"/>
    <property type="molecule type" value="Genomic_DNA"/>
</dbReference>
<dbReference type="Gene3D" id="1.10.600.10">
    <property type="entry name" value="Farnesyl Diphosphate Synthase"/>
    <property type="match status" value="1"/>
</dbReference>
<dbReference type="InterPro" id="IPR024652">
    <property type="entry name" value="Trichodiene_synth"/>
</dbReference>
<dbReference type="SFLD" id="SFLDS00005">
    <property type="entry name" value="Isoprenoid_Synthase_Type_I"/>
    <property type="match status" value="1"/>
</dbReference>
<keyword evidence="4" id="KW-1185">Reference proteome</keyword>
<dbReference type="SUPFAM" id="SSF48576">
    <property type="entry name" value="Terpenoid synthases"/>
    <property type="match status" value="1"/>
</dbReference>
<name>A0A5M3MWR3_CONPW</name>
<dbReference type="GeneID" id="19202953"/>
<sequence length="315" mass="35244">MNGMPESLTISSEDFQAIRVIFQDLFNQYDIPYPSSGSVLLDPSYYSDCCAYAFSKGYSVTPSSEVHRHIQIGSIMGQLAYGHLPDRAAQIYVAMFTAVLVWIDDVAQSDVERARSFCGCFINGRPQPDPGLELVAQTLHDAAKLYAPVQAAMIVNSALNFINGSVLEYDLRDMKLSPEAPEYPYFVRTLTGIAEAFAIMVFPSDVPFETYIQALPSIMVFANVTNDVLSFYKEELAGENINYVSRAAFARGVSKVTALRTIANETISADRRARKVLDADKQTREAYARFREGFTLFHVASRRYKLDDLGLWERP</sequence>
<proteinExistence type="inferred from homology"/>
<keyword evidence="2" id="KW-0456">Lyase</keyword>
<dbReference type="OrthoDB" id="2998174at2759"/>
<evidence type="ECO:0000313" key="3">
    <source>
        <dbReference type="EMBL" id="EIW83041.1"/>
    </source>
</evidence>
<dbReference type="SFLD" id="SFLDG01021">
    <property type="entry name" value="Trichodiene_Synthase_Like"/>
    <property type="match status" value="1"/>
</dbReference>
<comment type="caution">
    <text evidence="3">The sequence shown here is derived from an EMBL/GenBank/DDBJ whole genome shotgun (WGS) entry which is preliminary data.</text>
</comment>
<accession>A0A5M3MWR3</accession>
<gene>
    <name evidence="3" type="ORF">CONPUDRAFT_152083</name>
</gene>
<reference evidence="4" key="1">
    <citation type="journal article" date="2012" name="Science">
        <title>The Paleozoic origin of enzymatic lignin decomposition reconstructed from 31 fungal genomes.</title>
        <authorList>
            <person name="Floudas D."/>
            <person name="Binder M."/>
            <person name="Riley R."/>
            <person name="Barry K."/>
            <person name="Blanchette R.A."/>
            <person name="Henrissat B."/>
            <person name="Martinez A.T."/>
            <person name="Otillar R."/>
            <person name="Spatafora J.W."/>
            <person name="Yadav J.S."/>
            <person name="Aerts A."/>
            <person name="Benoit I."/>
            <person name="Boyd A."/>
            <person name="Carlson A."/>
            <person name="Copeland A."/>
            <person name="Coutinho P.M."/>
            <person name="de Vries R.P."/>
            <person name="Ferreira P."/>
            <person name="Findley K."/>
            <person name="Foster B."/>
            <person name="Gaskell J."/>
            <person name="Glotzer D."/>
            <person name="Gorecki P."/>
            <person name="Heitman J."/>
            <person name="Hesse C."/>
            <person name="Hori C."/>
            <person name="Igarashi K."/>
            <person name="Jurgens J.A."/>
            <person name="Kallen N."/>
            <person name="Kersten P."/>
            <person name="Kohler A."/>
            <person name="Kuees U."/>
            <person name="Kumar T.K.A."/>
            <person name="Kuo A."/>
            <person name="LaButti K."/>
            <person name="Larrondo L.F."/>
            <person name="Lindquist E."/>
            <person name="Ling A."/>
            <person name="Lombard V."/>
            <person name="Lucas S."/>
            <person name="Lundell T."/>
            <person name="Martin R."/>
            <person name="McLaughlin D.J."/>
            <person name="Morgenstern I."/>
            <person name="Morin E."/>
            <person name="Murat C."/>
            <person name="Nagy L.G."/>
            <person name="Nolan M."/>
            <person name="Ohm R.A."/>
            <person name="Patyshakuliyeva A."/>
            <person name="Rokas A."/>
            <person name="Ruiz-Duenas F.J."/>
            <person name="Sabat G."/>
            <person name="Salamov A."/>
            <person name="Samejima M."/>
            <person name="Schmutz J."/>
            <person name="Slot J.C."/>
            <person name="St John F."/>
            <person name="Stenlid J."/>
            <person name="Sun H."/>
            <person name="Sun S."/>
            <person name="Syed K."/>
            <person name="Tsang A."/>
            <person name="Wiebenga A."/>
            <person name="Young D."/>
            <person name="Pisabarro A."/>
            <person name="Eastwood D.C."/>
            <person name="Martin F."/>
            <person name="Cullen D."/>
            <person name="Grigoriev I.V."/>
            <person name="Hibbett D.S."/>
        </authorList>
    </citation>
    <scope>NUCLEOTIDE SEQUENCE [LARGE SCALE GENOMIC DNA]</scope>
    <source>
        <strain evidence="4">RWD-64-598 SS2</strain>
    </source>
</reference>
<dbReference type="Proteomes" id="UP000053558">
    <property type="component" value="Unassembled WGS sequence"/>
</dbReference>
<evidence type="ECO:0000256" key="1">
    <source>
        <dbReference type="ARBA" id="ARBA00007946"/>
    </source>
</evidence>
<comment type="similarity">
    <text evidence="1">Belongs to the trichodiene synthase family.</text>
</comment>
<dbReference type="KEGG" id="cput:CONPUDRAFT_152083"/>
<protein>
    <submittedName>
        <fullName evidence="3">Terpenoid synthase</fullName>
    </submittedName>
</protein>
<dbReference type="GO" id="GO:0016838">
    <property type="term" value="F:carbon-oxygen lyase activity, acting on phosphates"/>
    <property type="evidence" value="ECO:0007669"/>
    <property type="project" value="InterPro"/>
</dbReference>